<accession>A0ABD5QMM7</accession>
<feature type="domain" description="Plastocyanin-like" evidence="4">
    <location>
        <begin position="448"/>
        <end position="544"/>
    </location>
</feature>
<dbReference type="AlphaFoldDB" id="A0ABD5QMM7"/>
<dbReference type="Proteomes" id="UP001595925">
    <property type="component" value="Unassembled WGS sequence"/>
</dbReference>
<dbReference type="InterPro" id="IPR008972">
    <property type="entry name" value="Cupredoxin"/>
</dbReference>
<feature type="region of interest" description="Disordered" evidence="3">
    <location>
        <begin position="330"/>
        <end position="375"/>
    </location>
</feature>
<evidence type="ECO:0000256" key="1">
    <source>
        <dbReference type="ARBA" id="ARBA00022723"/>
    </source>
</evidence>
<keyword evidence="6" id="KW-1185">Reference proteome</keyword>
<name>A0ABD5QMM7_9EURY</name>
<feature type="compositionally biased region" description="Basic and acidic residues" evidence="3">
    <location>
        <begin position="788"/>
        <end position="814"/>
    </location>
</feature>
<comment type="caution">
    <text evidence="5">The sequence shown here is derived from an EMBL/GenBank/DDBJ whole genome shotgun (WGS) entry which is preliminary data.</text>
</comment>
<protein>
    <submittedName>
        <fullName evidence="5">Multicopper oxidase domain-containing protein</fullName>
    </submittedName>
</protein>
<evidence type="ECO:0000313" key="5">
    <source>
        <dbReference type="EMBL" id="MFC4990307.1"/>
    </source>
</evidence>
<evidence type="ECO:0000313" key="6">
    <source>
        <dbReference type="Proteomes" id="UP001595925"/>
    </source>
</evidence>
<keyword evidence="2" id="KW-0560">Oxidoreductase</keyword>
<feature type="compositionally biased region" description="Basic and acidic residues" evidence="3">
    <location>
        <begin position="359"/>
        <end position="368"/>
    </location>
</feature>
<feature type="domain" description="Plastocyanin-like" evidence="4">
    <location>
        <begin position="2"/>
        <end position="71"/>
    </location>
</feature>
<dbReference type="InterPro" id="IPR045087">
    <property type="entry name" value="Cu-oxidase_fam"/>
</dbReference>
<dbReference type="GO" id="GO:0046872">
    <property type="term" value="F:metal ion binding"/>
    <property type="evidence" value="ECO:0007669"/>
    <property type="project" value="UniProtKB-KW"/>
</dbReference>
<organism evidence="5 6">
    <name type="scientific">Saliphagus infecundisoli</name>
    <dbReference type="NCBI Taxonomy" id="1849069"/>
    <lineage>
        <taxon>Archaea</taxon>
        <taxon>Methanobacteriati</taxon>
        <taxon>Methanobacteriota</taxon>
        <taxon>Stenosarchaea group</taxon>
        <taxon>Halobacteria</taxon>
        <taxon>Halobacteriales</taxon>
        <taxon>Natrialbaceae</taxon>
        <taxon>Saliphagus</taxon>
    </lineage>
</organism>
<dbReference type="InterPro" id="IPR011707">
    <property type="entry name" value="Cu-oxidase-like_N"/>
</dbReference>
<dbReference type="PANTHER" id="PTHR11709">
    <property type="entry name" value="MULTI-COPPER OXIDASE"/>
    <property type="match status" value="1"/>
</dbReference>
<dbReference type="InterPro" id="IPR033138">
    <property type="entry name" value="Cu_oxidase_CS"/>
</dbReference>
<dbReference type="PROSITE" id="PS00079">
    <property type="entry name" value="MULTICOPPER_OXIDASE1"/>
    <property type="match status" value="1"/>
</dbReference>
<reference evidence="5 6" key="1">
    <citation type="journal article" date="2019" name="Int. J. Syst. Evol. Microbiol.">
        <title>The Global Catalogue of Microorganisms (GCM) 10K type strain sequencing project: providing services to taxonomists for standard genome sequencing and annotation.</title>
        <authorList>
            <consortium name="The Broad Institute Genomics Platform"/>
            <consortium name="The Broad Institute Genome Sequencing Center for Infectious Disease"/>
            <person name="Wu L."/>
            <person name="Ma J."/>
        </authorList>
    </citation>
    <scope>NUCLEOTIDE SEQUENCE [LARGE SCALE GENOMIC DNA]</scope>
    <source>
        <strain evidence="5 6">CGMCC 1.15824</strain>
    </source>
</reference>
<dbReference type="Pfam" id="PF07732">
    <property type="entry name" value="Cu-oxidase_3"/>
    <property type="match status" value="2"/>
</dbReference>
<feature type="compositionally biased region" description="Acidic residues" evidence="3">
    <location>
        <begin position="334"/>
        <end position="353"/>
    </location>
</feature>
<dbReference type="PROSITE" id="PS00080">
    <property type="entry name" value="MULTICOPPER_OXIDASE2"/>
    <property type="match status" value="1"/>
</dbReference>
<keyword evidence="1" id="KW-0479">Metal-binding</keyword>
<evidence type="ECO:0000256" key="2">
    <source>
        <dbReference type="ARBA" id="ARBA00023002"/>
    </source>
</evidence>
<gene>
    <name evidence="5" type="ORF">ACFPFO_21660</name>
</gene>
<dbReference type="EMBL" id="JBHSJG010000068">
    <property type="protein sequence ID" value="MFC4990307.1"/>
    <property type="molecule type" value="Genomic_DNA"/>
</dbReference>
<feature type="region of interest" description="Disordered" evidence="3">
    <location>
        <begin position="788"/>
        <end position="829"/>
    </location>
</feature>
<dbReference type="PANTHER" id="PTHR11709:SF486">
    <property type="entry name" value="MULTICOPPER OXIDASE"/>
    <property type="match status" value="1"/>
</dbReference>
<dbReference type="Gene3D" id="2.60.40.420">
    <property type="entry name" value="Cupredoxins - blue copper proteins"/>
    <property type="match status" value="4"/>
</dbReference>
<dbReference type="SUPFAM" id="SSF49503">
    <property type="entry name" value="Cupredoxins"/>
    <property type="match status" value="5"/>
</dbReference>
<sequence>MIRANEGDIVEIEFHNDLDCQASMHQYGLPYEVNESDGLAVGYNKDTTVAPDDSITYRWYADNQGTHFFGDGASPAMLSDPEQEFDDNNLQSRGLFGALSVESPEATWTDPKTGKKLKSGVKADIHEPDGVSHREFVVCYHDAIDIVNADGSEPVWPGTDTPQSVHGINYRAATTSARLGGQQEEEEEPTFYSSWVHGDPGGGDLVFPCYMGDPVKMSVVGAQHEENHVHHLHGHRWKNIPGESESDTIDSKTIGPTASFEARLTIAHGPGSISPDIESEEAFETGAGANEHTGDFLFHCHMFPHYGEGMNGMMRVFDKERKELQLLENSDPPLDADSEIEGFPDFIPAEDGELPPKPPESEPNGREPEEYEEAALTRQGEIVPGGPYQDPCDPEGFDPEVLGETREYTIVALAADVVYNDAGDHDPEGKVYVLEEDAEAVRNGKMDPEPLVIRANVGDCVKVTLKNELELSKSVHPHFVNFDPLGSDAANVGYNYDQGTDPGEEMQYRWFANEEGMIFFHDHITGIPESQNGLFAAIIVEPEDSTWHDPHTGEEIESGSQAIIDPGDGDSFREFALLYHDFAPLKDCNGRFINQEIEHNQNAGSGAINYRTAPYFRRNDDDPAYLHSSRLHGDPPTPTLEAYTGDPVRLRLLQGPYEEQHNFTIHGIRGQPDGLRRAETTSQIIGPSEAFSFELTTQDTLIDPLHEQENPDGLPIWDHIYGSDMMQDLWEGMWGIFRLFGAEVDHLQPLPDRNTPDETISTEELRKMGHPAPFSNWAKRGHKDKLLYDKGDDRRFVPDKDERQNDNIGKRPPEAENPGDPCPEGTPTQTYDITAIRTEIEYNDYGDHDPCGVVYVLDDEVEAVRNGKKNPEPLTIRANAGDCIEINLTNALGDLNGDHAHPTFDIEPDAKWKRSQRISLTPQNLLFDDQGSAGMAAGFNFDSTVAPGETRTYRWYADPAPIPDPGAEGEETNGPEARSIGTGVVSDFADVRSNRHHGAFGNLIVEPEGAEWLDPETGDRVQNGTQAIITGHDGDDFREIALMFTDGMYIVNDDGECPIPRVGLADEEGVPVEEIADEPCNQITEQEDQGFQGINYRSEPFRHRFANDDRQHKVYSSKVHGDPNTPVFRAYTDDPITMRVSQPADRANGITFHCAGHQWRRNNVPEAPLVGTQDDISTGTARDLVLADNAGGAVNDAGDYVYQERKTKFYLEGGLWGLMRVRDASEEFDQPVLPLPDRSEMD</sequence>
<dbReference type="InterPro" id="IPR002355">
    <property type="entry name" value="Cu_oxidase_Cu_BS"/>
</dbReference>
<dbReference type="GO" id="GO:0016491">
    <property type="term" value="F:oxidoreductase activity"/>
    <property type="evidence" value="ECO:0007669"/>
    <property type="project" value="UniProtKB-KW"/>
</dbReference>
<dbReference type="RefSeq" id="WP_224830307.1">
    <property type="nucleotide sequence ID" value="NZ_JAIVEF010000048.1"/>
</dbReference>
<evidence type="ECO:0000256" key="3">
    <source>
        <dbReference type="SAM" id="MobiDB-lite"/>
    </source>
</evidence>
<evidence type="ECO:0000259" key="4">
    <source>
        <dbReference type="Pfam" id="PF07732"/>
    </source>
</evidence>
<feature type="region of interest" description="Disordered" evidence="3">
    <location>
        <begin position="955"/>
        <end position="979"/>
    </location>
</feature>
<proteinExistence type="predicted"/>